<feature type="repeat" description="TPR" evidence="3">
    <location>
        <begin position="124"/>
        <end position="157"/>
    </location>
</feature>
<feature type="repeat" description="TPR" evidence="3">
    <location>
        <begin position="226"/>
        <end position="259"/>
    </location>
</feature>
<dbReference type="InterPro" id="IPR019734">
    <property type="entry name" value="TPR_rpt"/>
</dbReference>
<comment type="caution">
    <text evidence="4">The sequence shown here is derived from an EMBL/GenBank/DDBJ whole genome shotgun (WGS) entry which is preliminary data.</text>
</comment>
<dbReference type="PANTHER" id="PTHR44227">
    <property type="match status" value="1"/>
</dbReference>
<dbReference type="PROSITE" id="PS50005">
    <property type="entry name" value="TPR"/>
    <property type="match status" value="4"/>
</dbReference>
<evidence type="ECO:0000313" key="5">
    <source>
        <dbReference type="Proteomes" id="UP000277007"/>
    </source>
</evidence>
<dbReference type="GO" id="GO:0035269">
    <property type="term" value="P:protein O-linked glycosylation via mannose"/>
    <property type="evidence" value="ECO:0007669"/>
    <property type="project" value="TreeGrafter"/>
</dbReference>
<keyword evidence="1" id="KW-0677">Repeat</keyword>
<dbReference type="SMART" id="SM00028">
    <property type="entry name" value="TPR"/>
    <property type="match status" value="9"/>
</dbReference>
<evidence type="ECO:0000313" key="4">
    <source>
        <dbReference type="EMBL" id="RTR18597.1"/>
    </source>
</evidence>
<reference evidence="4 5" key="1">
    <citation type="submission" date="2018-12" db="EMBL/GenBank/DDBJ databases">
        <authorList>
            <person name="Yang Y."/>
        </authorList>
    </citation>
    <scope>NUCLEOTIDE SEQUENCE [LARGE SCALE GENOMIC DNA]</scope>
    <source>
        <strain evidence="4 5">L-25-5w-1</strain>
    </source>
</reference>
<dbReference type="SUPFAM" id="SSF48452">
    <property type="entry name" value="TPR-like"/>
    <property type="match status" value="2"/>
</dbReference>
<organism evidence="4 5">
    <name type="scientific">Azospirillum griseum</name>
    <dbReference type="NCBI Taxonomy" id="2496639"/>
    <lineage>
        <taxon>Bacteria</taxon>
        <taxon>Pseudomonadati</taxon>
        <taxon>Pseudomonadota</taxon>
        <taxon>Alphaproteobacteria</taxon>
        <taxon>Rhodospirillales</taxon>
        <taxon>Azospirillaceae</taxon>
        <taxon>Azospirillum</taxon>
    </lineage>
</organism>
<feature type="repeat" description="TPR" evidence="3">
    <location>
        <begin position="294"/>
        <end position="327"/>
    </location>
</feature>
<dbReference type="PANTHER" id="PTHR44227:SF3">
    <property type="entry name" value="PROTEIN O-MANNOSYL-TRANSFERASE TMTC4"/>
    <property type="match status" value="1"/>
</dbReference>
<dbReference type="Pfam" id="PF13432">
    <property type="entry name" value="TPR_16"/>
    <property type="match status" value="4"/>
</dbReference>
<keyword evidence="5" id="KW-1185">Reference proteome</keyword>
<dbReference type="Gene3D" id="1.25.40.10">
    <property type="entry name" value="Tetratricopeptide repeat domain"/>
    <property type="match status" value="3"/>
</dbReference>
<gene>
    <name evidence="4" type="ORF">EJ903_15280</name>
</gene>
<dbReference type="InterPro" id="IPR011990">
    <property type="entry name" value="TPR-like_helical_dom_sf"/>
</dbReference>
<dbReference type="AlphaFoldDB" id="A0A3S0HWC6"/>
<protein>
    <submittedName>
        <fullName evidence="4">Tetratricopeptide repeat protein</fullName>
    </submittedName>
</protein>
<keyword evidence="2 3" id="KW-0802">TPR repeat</keyword>
<sequence length="773" mass="84147">MDGHAINRTKPLRHLATDQNIIGQPAVLGRPSADFIRPSSKLDTPVDQRTAMTRALSSVVEGGRALLDRGRVEAAEANSRAAMTLAPAAVESLGLLAAVRMGQNRAMEAVRWFQRAARVAPRDAAPQLGLGRALESLRHADAALRCYRMAVRLRPEDAGGWITLANALRRWNRVADAAAAYGEALRLNDRNPTVWASLAAALQALGRGDDARLAFAHAVVLRPDDVDTRANLGVLHLSLGAHAAAQSAFAVALALDPTHAPSLVNMGLSDMAQKRCGQAARQQRRALLCDPERTEAWNNLGNALNALGRGTDADAAWRAALALNPRMVDALTNRSAALSTRDRFDEALRGLDRALRLTPTHPGLHAAQGHALASAQRPAAAISACRRALALVPAMADPLCTLGLMEHALGNRHADRWFTRAATATPDHALARFNRGLLALERGELTNGWADYAYRFKAGRARPDRRFTIPEWNGEPLAGKRLFVWREQGVGDEFLFASCYPDLIRLAGRVVIECDRRLVPLFARSFPRATVRAEQPVEDRGDLETVDCDYHVPAGSVPRLLRQTLGDFPPRSRWLEADVERMADWQDRLEGTTNTLRVGVSWRSAVMTADRCGAYLPLESLGALFAVPGVTLVNLQYDECREELRAASARFNRPILGWNGLDLRNDFEETAALLSSLDLVIAPANSVGELAGALGVPVWRFCRSDWTRLGTAGRPWYPSMRVYHPMPGADLADAVARMAADLRRLVELAGVGHGSAGCRHAKTPDATHAVRLQ</sequence>
<accession>A0A3S0HWC6</accession>
<evidence type="ECO:0000256" key="1">
    <source>
        <dbReference type="ARBA" id="ARBA00022737"/>
    </source>
</evidence>
<evidence type="ECO:0000256" key="2">
    <source>
        <dbReference type="ARBA" id="ARBA00022803"/>
    </source>
</evidence>
<dbReference type="Proteomes" id="UP000277007">
    <property type="component" value="Unassembled WGS sequence"/>
</dbReference>
<dbReference type="EMBL" id="RXMA01000014">
    <property type="protein sequence ID" value="RTR18597.1"/>
    <property type="molecule type" value="Genomic_DNA"/>
</dbReference>
<name>A0A3S0HWC6_9PROT</name>
<proteinExistence type="predicted"/>
<dbReference type="SUPFAM" id="SSF53756">
    <property type="entry name" value="UDP-Glycosyltransferase/glycogen phosphorylase"/>
    <property type="match status" value="1"/>
</dbReference>
<evidence type="ECO:0000256" key="3">
    <source>
        <dbReference type="PROSITE-ProRule" id="PRU00339"/>
    </source>
</evidence>
<dbReference type="GO" id="GO:0030968">
    <property type="term" value="P:endoplasmic reticulum unfolded protein response"/>
    <property type="evidence" value="ECO:0007669"/>
    <property type="project" value="TreeGrafter"/>
</dbReference>
<dbReference type="OrthoDB" id="6193797at2"/>
<dbReference type="InterPro" id="IPR052346">
    <property type="entry name" value="O-mannosyl-transferase_TMTC"/>
</dbReference>
<dbReference type="GO" id="GO:0000030">
    <property type="term" value="F:mannosyltransferase activity"/>
    <property type="evidence" value="ECO:0007669"/>
    <property type="project" value="TreeGrafter"/>
</dbReference>
<feature type="repeat" description="TPR" evidence="3">
    <location>
        <begin position="328"/>
        <end position="361"/>
    </location>
</feature>